<keyword evidence="1" id="KW-0472">Membrane</keyword>
<feature type="transmembrane region" description="Helical" evidence="1">
    <location>
        <begin position="76"/>
        <end position="97"/>
    </location>
</feature>
<reference evidence="2" key="1">
    <citation type="submission" date="2020-03" db="EMBL/GenBank/DDBJ databases">
        <authorList>
            <person name="Weist P."/>
        </authorList>
    </citation>
    <scope>NUCLEOTIDE SEQUENCE</scope>
</reference>
<gene>
    <name evidence="2" type="ORF">PLEPLA_LOCUS14337</name>
</gene>
<evidence type="ECO:0000313" key="3">
    <source>
        <dbReference type="Proteomes" id="UP001153269"/>
    </source>
</evidence>
<dbReference type="Proteomes" id="UP001153269">
    <property type="component" value="Unassembled WGS sequence"/>
</dbReference>
<dbReference type="AlphaFoldDB" id="A0A9N7U9M0"/>
<accession>A0A9N7U9M0</accession>
<keyword evidence="1" id="KW-0812">Transmembrane</keyword>
<keyword evidence="1" id="KW-1133">Transmembrane helix</keyword>
<protein>
    <submittedName>
        <fullName evidence="2">Uncharacterized protein</fullName>
    </submittedName>
</protein>
<dbReference type="EMBL" id="CADEAL010000886">
    <property type="protein sequence ID" value="CAB1426401.1"/>
    <property type="molecule type" value="Genomic_DNA"/>
</dbReference>
<proteinExistence type="predicted"/>
<sequence length="114" mass="12164">MRFTTDGAAPGLSWSCSLFLMEADHPVVVVTVKQTTCVVCLCLAATRTNTAGTGAAGEDVSGFPVFLYSLMRPSDLLSFLLVIFASLPLCSVCFLPPPPPPLPPPHQKERGHHL</sequence>
<organism evidence="2 3">
    <name type="scientific">Pleuronectes platessa</name>
    <name type="common">European plaice</name>
    <dbReference type="NCBI Taxonomy" id="8262"/>
    <lineage>
        <taxon>Eukaryota</taxon>
        <taxon>Metazoa</taxon>
        <taxon>Chordata</taxon>
        <taxon>Craniata</taxon>
        <taxon>Vertebrata</taxon>
        <taxon>Euteleostomi</taxon>
        <taxon>Actinopterygii</taxon>
        <taxon>Neopterygii</taxon>
        <taxon>Teleostei</taxon>
        <taxon>Neoteleostei</taxon>
        <taxon>Acanthomorphata</taxon>
        <taxon>Carangaria</taxon>
        <taxon>Pleuronectiformes</taxon>
        <taxon>Pleuronectoidei</taxon>
        <taxon>Pleuronectidae</taxon>
        <taxon>Pleuronectes</taxon>
    </lineage>
</organism>
<keyword evidence="3" id="KW-1185">Reference proteome</keyword>
<name>A0A9N7U9M0_PLEPL</name>
<evidence type="ECO:0000313" key="2">
    <source>
        <dbReference type="EMBL" id="CAB1426401.1"/>
    </source>
</evidence>
<evidence type="ECO:0000256" key="1">
    <source>
        <dbReference type="SAM" id="Phobius"/>
    </source>
</evidence>
<comment type="caution">
    <text evidence="2">The sequence shown here is derived from an EMBL/GenBank/DDBJ whole genome shotgun (WGS) entry which is preliminary data.</text>
</comment>